<evidence type="ECO:0000256" key="2">
    <source>
        <dbReference type="ARBA" id="ARBA00007894"/>
    </source>
</evidence>
<dbReference type="Proteomes" id="UP000799776">
    <property type="component" value="Unassembled WGS sequence"/>
</dbReference>
<protein>
    <recommendedName>
        <fullName evidence="10">Glutamate--tRNA ligase, mitochondrial</fullName>
        <ecNumber evidence="3">6.1.1.17</ecNumber>
    </recommendedName>
    <alternativeName>
        <fullName evidence="9">Glutamyl-tRNA synthetase</fullName>
    </alternativeName>
</protein>
<evidence type="ECO:0000256" key="4">
    <source>
        <dbReference type="ARBA" id="ARBA00022598"/>
    </source>
</evidence>
<dbReference type="InterPro" id="IPR020058">
    <property type="entry name" value="Glu/Gln-tRNA-synth_Ib_cat-dom"/>
</dbReference>
<accession>A0A9P4HWG0</accession>
<evidence type="ECO:0000256" key="6">
    <source>
        <dbReference type="ARBA" id="ARBA00022840"/>
    </source>
</evidence>
<dbReference type="Pfam" id="PF00749">
    <property type="entry name" value="tRNA-synt_1c"/>
    <property type="match status" value="1"/>
</dbReference>
<dbReference type="Pfam" id="PF19269">
    <property type="entry name" value="Anticodon_2"/>
    <property type="match status" value="1"/>
</dbReference>
<comment type="subcellular location">
    <subcellularLocation>
        <location evidence="1">Mitochondrion</location>
    </subcellularLocation>
</comment>
<evidence type="ECO:0000259" key="13">
    <source>
        <dbReference type="Pfam" id="PF00749"/>
    </source>
</evidence>
<dbReference type="PANTHER" id="PTHR43311">
    <property type="entry name" value="GLUTAMATE--TRNA LIGASE"/>
    <property type="match status" value="1"/>
</dbReference>
<keyword evidence="16" id="KW-1185">Reference proteome</keyword>
<dbReference type="InterPro" id="IPR004527">
    <property type="entry name" value="Glu-tRNA-ligase_bac/mito"/>
</dbReference>
<dbReference type="CDD" id="cd00808">
    <property type="entry name" value="GluRS_core"/>
    <property type="match status" value="1"/>
</dbReference>
<comment type="caution">
    <text evidence="15">The sequence shown here is derived from an EMBL/GenBank/DDBJ whole genome shotgun (WGS) entry which is preliminary data.</text>
</comment>
<dbReference type="GO" id="GO:0008270">
    <property type="term" value="F:zinc ion binding"/>
    <property type="evidence" value="ECO:0007669"/>
    <property type="project" value="InterPro"/>
</dbReference>
<name>A0A9P4HWG0_9PEZI</name>
<evidence type="ECO:0000256" key="8">
    <source>
        <dbReference type="ARBA" id="ARBA00023146"/>
    </source>
</evidence>
<evidence type="ECO:0000313" key="15">
    <source>
        <dbReference type="EMBL" id="KAF2087289.1"/>
    </source>
</evidence>
<gene>
    <name evidence="15" type="ORF">K490DRAFT_42059</name>
</gene>
<dbReference type="PANTHER" id="PTHR43311:SF2">
    <property type="entry name" value="GLUTAMATE--TRNA LIGASE, MITOCHONDRIAL-RELATED"/>
    <property type="match status" value="1"/>
</dbReference>
<dbReference type="FunFam" id="3.40.50.620:FF:000045">
    <property type="entry name" value="Glutamate--tRNA ligase, mitochondrial"/>
    <property type="match status" value="1"/>
</dbReference>
<evidence type="ECO:0000256" key="12">
    <source>
        <dbReference type="SAM" id="MobiDB-lite"/>
    </source>
</evidence>
<keyword evidence="5 11" id="KW-0547">Nucleotide-binding</keyword>
<dbReference type="OrthoDB" id="428822at2759"/>
<evidence type="ECO:0000256" key="9">
    <source>
        <dbReference type="ARBA" id="ARBA00030865"/>
    </source>
</evidence>
<evidence type="ECO:0000256" key="11">
    <source>
        <dbReference type="RuleBase" id="RU363037"/>
    </source>
</evidence>
<dbReference type="InterPro" id="IPR014729">
    <property type="entry name" value="Rossmann-like_a/b/a_fold"/>
</dbReference>
<dbReference type="EC" id="6.1.1.17" evidence="3"/>
<proteinExistence type="inferred from homology"/>
<dbReference type="InterPro" id="IPR045462">
    <property type="entry name" value="aa-tRNA-synth_I_cd-bd"/>
</dbReference>
<evidence type="ECO:0000313" key="16">
    <source>
        <dbReference type="Proteomes" id="UP000799776"/>
    </source>
</evidence>
<evidence type="ECO:0000256" key="7">
    <source>
        <dbReference type="ARBA" id="ARBA00022917"/>
    </source>
</evidence>
<dbReference type="GO" id="GO:0005524">
    <property type="term" value="F:ATP binding"/>
    <property type="evidence" value="ECO:0007669"/>
    <property type="project" value="UniProtKB-KW"/>
</dbReference>
<dbReference type="GO" id="GO:0004818">
    <property type="term" value="F:glutamate-tRNA ligase activity"/>
    <property type="evidence" value="ECO:0007669"/>
    <property type="project" value="UniProtKB-EC"/>
</dbReference>
<dbReference type="EMBL" id="ML978720">
    <property type="protein sequence ID" value="KAF2087289.1"/>
    <property type="molecule type" value="Genomic_DNA"/>
</dbReference>
<keyword evidence="8 11" id="KW-0030">Aminoacyl-tRNA synthetase</keyword>
<keyword evidence="6 11" id="KW-0067">ATP-binding</keyword>
<dbReference type="GO" id="GO:0006424">
    <property type="term" value="P:glutamyl-tRNA aminoacylation"/>
    <property type="evidence" value="ECO:0007669"/>
    <property type="project" value="InterPro"/>
</dbReference>
<dbReference type="GO" id="GO:0000049">
    <property type="term" value="F:tRNA binding"/>
    <property type="evidence" value="ECO:0007669"/>
    <property type="project" value="InterPro"/>
</dbReference>
<evidence type="ECO:0000256" key="3">
    <source>
        <dbReference type="ARBA" id="ARBA00012835"/>
    </source>
</evidence>
<evidence type="ECO:0000256" key="10">
    <source>
        <dbReference type="ARBA" id="ARBA00072917"/>
    </source>
</evidence>
<dbReference type="InterPro" id="IPR020751">
    <property type="entry name" value="aa-tRNA-synth_I_codon-bd_sub2"/>
</dbReference>
<dbReference type="SUPFAM" id="SSF48163">
    <property type="entry name" value="An anticodon-binding domain of class I aminoacyl-tRNA synthetases"/>
    <property type="match status" value="1"/>
</dbReference>
<dbReference type="GO" id="GO:0005739">
    <property type="term" value="C:mitochondrion"/>
    <property type="evidence" value="ECO:0007669"/>
    <property type="project" value="UniProtKB-SubCell"/>
</dbReference>
<organism evidence="15 16">
    <name type="scientific">Saccharata proteae CBS 121410</name>
    <dbReference type="NCBI Taxonomy" id="1314787"/>
    <lineage>
        <taxon>Eukaryota</taxon>
        <taxon>Fungi</taxon>
        <taxon>Dikarya</taxon>
        <taxon>Ascomycota</taxon>
        <taxon>Pezizomycotina</taxon>
        <taxon>Dothideomycetes</taxon>
        <taxon>Dothideomycetes incertae sedis</taxon>
        <taxon>Botryosphaeriales</taxon>
        <taxon>Saccharataceae</taxon>
        <taxon>Saccharata</taxon>
    </lineage>
</organism>
<dbReference type="HAMAP" id="MF_00022">
    <property type="entry name" value="Glu_tRNA_synth_type1"/>
    <property type="match status" value="1"/>
</dbReference>
<dbReference type="InterPro" id="IPR049940">
    <property type="entry name" value="GluQ/Sye"/>
</dbReference>
<dbReference type="NCBIfam" id="TIGR00464">
    <property type="entry name" value="gltX_bact"/>
    <property type="match status" value="1"/>
</dbReference>
<dbReference type="InterPro" id="IPR033910">
    <property type="entry name" value="GluRS_core"/>
</dbReference>
<dbReference type="Gene3D" id="1.10.10.350">
    <property type="match status" value="1"/>
</dbReference>
<keyword evidence="4 11" id="KW-0436">Ligase</keyword>
<feature type="domain" description="Glutamyl/glutaminyl-tRNA synthetase class Ib catalytic" evidence="13">
    <location>
        <begin position="56"/>
        <end position="358"/>
    </location>
</feature>
<evidence type="ECO:0000256" key="1">
    <source>
        <dbReference type="ARBA" id="ARBA00004173"/>
    </source>
</evidence>
<dbReference type="Gene3D" id="3.40.50.620">
    <property type="entry name" value="HUPs"/>
    <property type="match status" value="1"/>
</dbReference>
<dbReference type="InterPro" id="IPR008925">
    <property type="entry name" value="aa_tRNA-synth_I_cd-bd_sf"/>
</dbReference>
<sequence>MTGSLSLASRHTTFICSPCRDRLGRFIWGKSKRQGTRSKHKSGEALKAEWDSSKPLRTRFAPSPTGYLHLGSLRTALYNYLLAKKSGGQFLLRIEDTDQKRTIPDAEQRIIEDLQWAGLEWDEGLGVGGPCGPYRQSERTELYQEHAKKLLESGHAYRCFCVPQKLRPENLLRLPACRNRYCASLSKEEADDRAQRGHRHVIRLLAPDIYPEFVDHVYGILNKPDKKQTKQQQSHDDPVLLKGDGQPTYHLANVVDDHFMRIDHVIRGTEWIPSTPKHIALYNAFGWKPPNFSHVGLLVDKGGSKLSKRRMDVDITSYRDAGYYPQTITNFVALLGWSHTRDSDVMDLDDLVQAFRPKFTKGNATMSHVKLSFLQQAHLVNRFAEYNAQGKYNPGYVDEREKVISALVSSIESNPGPYEGYKSINPDLTQYCRNIFNKCFKKYTSVPSFLEDHDYFFKTPIVKQWPDPDITSNGTRSKKQEILTRLHHELRAVEKELNNVKKYRRGSADLKKLSKRLFGWMREALAGGKSGIGVADTMEILGRDASVERLERYMENQRLGRFEERLERYISGEVGKIGDESGGEKEKVAQSKEG</sequence>
<comment type="similarity">
    <text evidence="2">Belongs to the class-I aminoacyl-tRNA synthetase family. Glutamate--tRNA ligase type 1 subfamily.</text>
</comment>
<keyword evidence="7 11" id="KW-0648">Protein biosynthesis</keyword>
<evidence type="ECO:0000259" key="14">
    <source>
        <dbReference type="Pfam" id="PF19269"/>
    </source>
</evidence>
<evidence type="ECO:0000256" key="5">
    <source>
        <dbReference type="ARBA" id="ARBA00022741"/>
    </source>
</evidence>
<feature type="region of interest" description="Disordered" evidence="12">
    <location>
        <begin position="575"/>
        <end position="594"/>
    </location>
</feature>
<dbReference type="InterPro" id="IPR000924">
    <property type="entry name" value="Glu/Gln-tRNA-synth"/>
</dbReference>
<dbReference type="PRINTS" id="PR00987">
    <property type="entry name" value="TRNASYNTHGLU"/>
</dbReference>
<feature type="compositionally biased region" description="Basic and acidic residues" evidence="12">
    <location>
        <begin position="224"/>
        <end position="239"/>
    </location>
</feature>
<reference evidence="15" key="1">
    <citation type="journal article" date="2020" name="Stud. Mycol.">
        <title>101 Dothideomycetes genomes: a test case for predicting lifestyles and emergence of pathogens.</title>
        <authorList>
            <person name="Haridas S."/>
            <person name="Albert R."/>
            <person name="Binder M."/>
            <person name="Bloem J."/>
            <person name="Labutti K."/>
            <person name="Salamov A."/>
            <person name="Andreopoulos B."/>
            <person name="Baker S."/>
            <person name="Barry K."/>
            <person name="Bills G."/>
            <person name="Bluhm B."/>
            <person name="Cannon C."/>
            <person name="Castanera R."/>
            <person name="Culley D."/>
            <person name="Daum C."/>
            <person name="Ezra D."/>
            <person name="Gonzalez J."/>
            <person name="Henrissat B."/>
            <person name="Kuo A."/>
            <person name="Liang C."/>
            <person name="Lipzen A."/>
            <person name="Lutzoni F."/>
            <person name="Magnuson J."/>
            <person name="Mondo S."/>
            <person name="Nolan M."/>
            <person name="Ohm R."/>
            <person name="Pangilinan J."/>
            <person name="Park H.-J."/>
            <person name="Ramirez L."/>
            <person name="Alfaro M."/>
            <person name="Sun H."/>
            <person name="Tritt A."/>
            <person name="Yoshinaga Y."/>
            <person name="Zwiers L.-H."/>
            <person name="Turgeon B."/>
            <person name="Goodwin S."/>
            <person name="Spatafora J."/>
            <person name="Crous P."/>
            <person name="Grigoriev I."/>
        </authorList>
    </citation>
    <scope>NUCLEOTIDE SEQUENCE</scope>
    <source>
        <strain evidence="15">CBS 121410</strain>
    </source>
</reference>
<feature type="region of interest" description="Disordered" evidence="12">
    <location>
        <begin position="224"/>
        <end position="244"/>
    </location>
</feature>
<dbReference type="AlphaFoldDB" id="A0A9P4HWG0"/>
<feature type="domain" description="Aminoacyl-tRNA synthetase class I anticodon-binding" evidence="14">
    <location>
        <begin position="442"/>
        <end position="553"/>
    </location>
</feature>
<dbReference type="SUPFAM" id="SSF52374">
    <property type="entry name" value="Nucleotidylyl transferase"/>
    <property type="match status" value="1"/>
</dbReference>